<reference evidence="4" key="1">
    <citation type="journal article" date="2023" name="Mol. Biol. Evol.">
        <title>Third-Generation Sequencing Reveals the Adaptive Role of the Epigenome in Three Deep-Sea Polychaetes.</title>
        <authorList>
            <person name="Perez M."/>
            <person name="Aroh O."/>
            <person name="Sun Y."/>
            <person name="Lan Y."/>
            <person name="Juniper S.K."/>
            <person name="Young C.R."/>
            <person name="Angers B."/>
            <person name="Qian P.Y."/>
        </authorList>
    </citation>
    <scope>NUCLEOTIDE SEQUENCE</scope>
    <source>
        <strain evidence="4">R07B-5</strain>
    </source>
</reference>
<comment type="caution">
    <text evidence="4">The sequence shown here is derived from an EMBL/GenBank/DDBJ whole genome shotgun (WGS) entry which is preliminary data.</text>
</comment>
<dbReference type="AlphaFoldDB" id="A0AAD9KWX1"/>
<dbReference type="EMBL" id="JAODUO010000527">
    <property type="protein sequence ID" value="KAK2178835.1"/>
    <property type="molecule type" value="Genomic_DNA"/>
</dbReference>
<dbReference type="Gene3D" id="2.20.100.10">
    <property type="entry name" value="Thrombospondin type-1 (TSP1) repeat"/>
    <property type="match status" value="1"/>
</dbReference>
<evidence type="ECO:0000259" key="3">
    <source>
        <dbReference type="SMART" id="SM00181"/>
    </source>
</evidence>
<feature type="domain" description="EGF-like" evidence="3">
    <location>
        <begin position="270"/>
        <end position="311"/>
    </location>
</feature>
<keyword evidence="2" id="KW-1133">Transmembrane helix</keyword>
<sequence>MSTASSTRNCTTRRAATSTTSGRICRTRTPKCELNDDEEEISLAYIYYACRAANGSYAFCPKPCGAGPCPLNSDCKQTLGGLFVDNYRCECHVGYAWDSVQSDCVTSGGGGNTTSGGNTTTASRPPPMATNGTTGSSQFTTGSGVVGGNQPFSYTSLSPAVTTTSPGILQTTISPPLTWDNFTKLYSHWRHGFPAGTTLSSVLPGVIDPDDVLDTLYHRRAKGDPGEFWKHLLAASTVGDLTSDQQLLSLAYIYYLCRETLSQNSECPDPCGDSPCAARTCMVTGAGLFRNDYQCNCAEHYHWDPQLARCVFCAPGTAWSEVHQQCVHVAASSVVPPINGDVPPAPSPSWSYWSTWSACSSECSAGTRSRRRTCRDGPCTGNRHEQEKCQGYGFWQCDGMLVVGGAAAMGLLLLVAGILIFVAAKRGQEREDDRRKLAGGDGKRTRQRRVAPRRSVAVQPKARRPTRPRGSRPDRPDQRPRAGSRRPLETWDPREYPSDTDRRWDPRDYPSDTDQRWDATDYPSDKNRQWETRGYPSSTDSQWRPRDYLRDDDQQWESGGDYPPDNDRQWGQLDYPDQTDRYRSYNEYPQSEQPASYDPYRRQTHYYYNFI</sequence>
<accession>A0AAD9KWX1</accession>
<dbReference type="SMART" id="SM00181">
    <property type="entry name" value="EGF"/>
    <property type="match status" value="2"/>
</dbReference>
<proteinExistence type="predicted"/>
<evidence type="ECO:0000256" key="1">
    <source>
        <dbReference type="SAM" id="MobiDB-lite"/>
    </source>
</evidence>
<feature type="region of interest" description="Disordered" evidence="1">
    <location>
        <begin position="429"/>
        <end position="597"/>
    </location>
</feature>
<protein>
    <recommendedName>
        <fullName evidence="3">EGF-like domain-containing protein</fullName>
    </recommendedName>
</protein>
<keyword evidence="2" id="KW-0472">Membrane</keyword>
<dbReference type="Pfam" id="PF00090">
    <property type="entry name" value="TSP_1"/>
    <property type="match status" value="1"/>
</dbReference>
<evidence type="ECO:0000313" key="4">
    <source>
        <dbReference type="EMBL" id="KAK2178835.1"/>
    </source>
</evidence>
<evidence type="ECO:0000256" key="2">
    <source>
        <dbReference type="SAM" id="Phobius"/>
    </source>
</evidence>
<dbReference type="InterPro" id="IPR000742">
    <property type="entry name" value="EGF"/>
</dbReference>
<feature type="compositionally biased region" description="Low complexity" evidence="1">
    <location>
        <begin position="130"/>
        <end position="142"/>
    </location>
</feature>
<feature type="compositionally biased region" description="Basic residues" evidence="1">
    <location>
        <begin position="461"/>
        <end position="470"/>
    </location>
</feature>
<feature type="compositionally biased region" description="Basic and acidic residues" evidence="1">
    <location>
        <begin position="429"/>
        <end position="444"/>
    </location>
</feature>
<feature type="domain" description="EGF-like" evidence="3">
    <location>
        <begin position="63"/>
        <end position="105"/>
    </location>
</feature>
<dbReference type="SUPFAM" id="SSF82895">
    <property type="entry name" value="TSP-1 type 1 repeat"/>
    <property type="match status" value="1"/>
</dbReference>
<feature type="compositionally biased region" description="Basic and acidic residues" evidence="1">
    <location>
        <begin position="471"/>
        <end position="531"/>
    </location>
</feature>
<gene>
    <name evidence="4" type="ORF">NP493_527g03024</name>
</gene>
<dbReference type="PROSITE" id="PS50092">
    <property type="entry name" value="TSP1"/>
    <property type="match status" value="1"/>
</dbReference>
<feature type="region of interest" description="Disordered" evidence="1">
    <location>
        <begin position="108"/>
        <end position="142"/>
    </location>
</feature>
<dbReference type="InterPro" id="IPR036383">
    <property type="entry name" value="TSP1_rpt_sf"/>
</dbReference>
<dbReference type="InterPro" id="IPR000884">
    <property type="entry name" value="TSP1_rpt"/>
</dbReference>
<dbReference type="Proteomes" id="UP001209878">
    <property type="component" value="Unassembled WGS sequence"/>
</dbReference>
<feature type="compositionally biased region" description="Basic and acidic residues" evidence="1">
    <location>
        <begin position="543"/>
        <end position="553"/>
    </location>
</feature>
<organism evidence="4 5">
    <name type="scientific">Ridgeia piscesae</name>
    <name type="common">Tubeworm</name>
    <dbReference type="NCBI Taxonomy" id="27915"/>
    <lineage>
        <taxon>Eukaryota</taxon>
        <taxon>Metazoa</taxon>
        <taxon>Spiralia</taxon>
        <taxon>Lophotrochozoa</taxon>
        <taxon>Annelida</taxon>
        <taxon>Polychaeta</taxon>
        <taxon>Sedentaria</taxon>
        <taxon>Canalipalpata</taxon>
        <taxon>Sabellida</taxon>
        <taxon>Siboglinidae</taxon>
        <taxon>Ridgeia</taxon>
    </lineage>
</organism>
<keyword evidence="2" id="KW-0812">Transmembrane</keyword>
<feature type="transmembrane region" description="Helical" evidence="2">
    <location>
        <begin position="399"/>
        <end position="424"/>
    </location>
</feature>
<keyword evidence="5" id="KW-1185">Reference proteome</keyword>
<evidence type="ECO:0000313" key="5">
    <source>
        <dbReference type="Proteomes" id="UP001209878"/>
    </source>
</evidence>
<name>A0AAD9KWX1_RIDPI</name>